<organism evidence="2 3">
    <name type="scientific">Argiope bruennichi</name>
    <name type="common">Wasp spider</name>
    <name type="synonym">Aranea bruennichi</name>
    <dbReference type="NCBI Taxonomy" id="94029"/>
    <lineage>
        <taxon>Eukaryota</taxon>
        <taxon>Metazoa</taxon>
        <taxon>Ecdysozoa</taxon>
        <taxon>Arthropoda</taxon>
        <taxon>Chelicerata</taxon>
        <taxon>Arachnida</taxon>
        <taxon>Araneae</taxon>
        <taxon>Araneomorphae</taxon>
        <taxon>Entelegynae</taxon>
        <taxon>Araneoidea</taxon>
        <taxon>Araneidae</taxon>
        <taxon>Argiope</taxon>
    </lineage>
</organism>
<evidence type="ECO:0000256" key="1">
    <source>
        <dbReference type="SAM" id="MobiDB-lite"/>
    </source>
</evidence>
<gene>
    <name evidence="2" type="ORF">HNY73_007391</name>
</gene>
<dbReference type="Proteomes" id="UP000807504">
    <property type="component" value="Unassembled WGS sequence"/>
</dbReference>
<reference evidence="2" key="1">
    <citation type="journal article" date="2020" name="bioRxiv">
        <title>Chromosome-level reference genome of the European wasp spider Argiope bruennichi: a resource for studies on range expansion and evolutionary adaptation.</title>
        <authorList>
            <person name="Sheffer M.M."/>
            <person name="Hoppe A."/>
            <person name="Krehenwinkel H."/>
            <person name="Uhl G."/>
            <person name="Kuss A.W."/>
            <person name="Jensen L."/>
            <person name="Jensen C."/>
            <person name="Gillespie R.G."/>
            <person name="Hoff K.J."/>
            <person name="Prost S."/>
        </authorList>
    </citation>
    <scope>NUCLEOTIDE SEQUENCE</scope>
</reference>
<protein>
    <submittedName>
        <fullName evidence="2">Uncharacterized protein</fullName>
    </submittedName>
</protein>
<feature type="compositionally biased region" description="Polar residues" evidence="1">
    <location>
        <begin position="243"/>
        <end position="257"/>
    </location>
</feature>
<proteinExistence type="predicted"/>
<sequence>MSLPLQHHRTHLKRQRCIQRPFQKPYGPSMSTLRKRVSNLQRLHKSPKTGLSFLLKHHTNAPEIGSVFIQRTLQNPTLLPGNPRERLSIPAAFTQESPKTDSLPLQHHTDVSEIAGVYLKISQPDEFTSYNHTNASEIGSRCSQDPPKPYAPFPCTPYANECQSAALYTRSPPYALSPKHHTNALKSAALYTRPQNPPRLLYNPNANSAQVSALNTKDLQTVSFSLYNPKTKASKSAALKPRPSQNNTSFHDNNTERVSNLTLYTKFPNRISSPPLQPARTHLKSAVLLTQTPETLRPHVTPYANECQICSMLTKISQPIKF</sequence>
<dbReference type="EMBL" id="JABXBU010000012">
    <property type="protein sequence ID" value="KAF8789454.1"/>
    <property type="molecule type" value="Genomic_DNA"/>
</dbReference>
<evidence type="ECO:0000313" key="2">
    <source>
        <dbReference type="EMBL" id="KAF8789454.1"/>
    </source>
</evidence>
<name>A0A8T0FDT7_ARGBR</name>
<comment type="caution">
    <text evidence="2">The sequence shown here is derived from an EMBL/GenBank/DDBJ whole genome shotgun (WGS) entry which is preliminary data.</text>
</comment>
<accession>A0A8T0FDT7</accession>
<dbReference type="AlphaFoldDB" id="A0A8T0FDT7"/>
<evidence type="ECO:0000313" key="3">
    <source>
        <dbReference type="Proteomes" id="UP000807504"/>
    </source>
</evidence>
<reference evidence="2" key="2">
    <citation type="submission" date="2020-06" db="EMBL/GenBank/DDBJ databases">
        <authorList>
            <person name="Sheffer M."/>
        </authorList>
    </citation>
    <scope>NUCLEOTIDE SEQUENCE</scope>
</reference>
<feature type="region of interest" description="Disordered" evidence="1">
    <location>
        <begin position="233"/>
        <end position="257"/>
    </location>
</feature>
<keyword evidence="3" id="KW-1185">Reference proteome</keyword>